<evidence type="ECO:0000259" key="2">
    <source>
        <dbReference type="Pfam" id="PF15253"/>
    </source>
</evidence>
<reference evidence="3" key="1">
    <citation type="submission" date="2022-11" db="UniProtKB">
        <authorList>
            <consortium name="EnsemblMetazoa"/>
        </authorList>
    </citation>
    <scope>IDENTIFICATION</scope>
</reference>
<dbReference type="PANTHER" id="PTHR15128">
    <property type="entry name" value="TAL1 SCL INTERRUPTING LOCUS"/>
    <property type="match status" value="1"/>
</dbReference>
<dbReference type="OMA" id="ISTKACC"/>
<dbReference type="GO" id="GO:0007224">
    <property type="term" value="P:smoothened signaling pathway"/>
    <property type="evidence" value="ECO:0007669"/>
    <property type="project" value="TreeGrafter"/>
</dbReference>
<dbReference type="InterPro" id="IPR057731">
    <property type="entry name" value="STIL_N"/>
</dbReference>
<dbReference type="AlphaFoldDB" id="A0A913X9I6"/>
<evidence type="ECO:0000313" key="3">
    <source>
        <dbReference type="EnsemblMetazoa" id="XP_020901033.1"/>
    </source>
</evidence>
<feature type="domain" description="STIL N-terminal" evidence="2">
    <location>
        <begin position="52"/>
        <end position="284"/>
    </location>
</feature>
<feature type="region of interest" description="Disordered" evidence="1">
    <location>
        <begin position="1"/>
        <end position="36"/>
    </location>
</feature>
<dbReference type="OrthoDB" id="76173at2759"/>
<dbReference type="KEGG" id="epa:110239643"/>
<dbReference type="PANTHER" id="PTHR15128:SF0">
    <property type="entry name" value="SCL-INTERRUPTING LOCUS PROTEIN"/>
    <property type="match status" value="1"/>
</dbReference>
<accession>A0A913X9I6</accession>
<dbReference type="GO" id="GO:0031023">
    <property type="term" value="P:microtubule organizing center organization"/>
    <property type="evidence" value="ECO:0007669"/>
    <property type="project" value="TreeGrafter"/>
</dbReference>
<dbReference type="Pfam" id="PF15253">
    <property type="entry name" value="STIL_N"/>
    <property type="match status" value="1"/>
</dbReference>
<dbReference type="GO" id="GO:0007052">
    <property type="term" value="P:mitotic spindle organization"/>
    <property type="evidence" value="ECO:0007669"/>
    <property type="project" value="TreeGrafter"/>
</dbReference>
<evidence type="ECO:0000256" key="1">
    <source>
        <dbReference type="SAM" id="MobiDB-lite"/>
    </source>
</evidence>
<dbReference type="GO" id="GO:0071539">
    <property type="term" value="P:protein localization to centrosome"/>
    <property type="evidence" value="ECO:0007669"/>
    <property type="project" value="TreeGrafter"/>
</dbReference>
<dbReference type="EnsemblMetazoa" id="XM_021045374.1">
    <property type="protein sequence ID" value="XP_020901033.1"/>
    <property type="gene ID" value="LOC110239643"/>
</dbReference>
<organism evidence="3 4">
    <name type="scientific">Exaiptasia diaphana</name>
    <name type="common">Tropical sea anemone</name>
    <name type="synonym">Aiptasia pulchella</name>
    <dbReference type="NCBI Taxonomy" id="2652724"/>
    <lineage>
        <taxon>Eukaryota</taxon>
        <taxon>Metazoa</taxon>
        <taxon>Cnidaria</taxon>
        <taxon>Anthozoa</taxon>
        <taxon>Hexacorallia</taxon>
        <taxon>Actiniaria</taxon>
        <taxon>Aiptasiidae</taxon>
        <taxon>Exaiptasia</taxon>
    </lineage>
</organism>
<dbReference type="RefSeq" id="XP_020901033.1">
    <property type="nucleotide sequence ID" value="XM_021045374.1"/>
</dbReference>
<dbReference type="GeneID" id="110239643"/>
<feature type="compositionally biased region" description="Basic and acidic residues" evidence="1">
    <location>
        <begin position="20"/>
        <end position="34"/>
    </location>
</feature>
<feature type="compositionally biased region" description="Polar residues" evidence="1">
    <location>
        <begin position="1"/>
        <end position="19"/>
    </location>
</feature>
<sequence>MSCMQAQQPRPSSSYFPNKQETEKTSKHNTRESNDAAVVQPFHFPPTKQVWWDRKAQGSPEILHLTSKRNLRVQLNEKTLRLGIKHLNKSSIPSYDCFFIGSLFIDSREDAVEINIDRFDPGREFTDKGGFKTKVPTTVVPGDQVIPLKLVKGLMGAQQTATHSKQDFQKTFELLHSRFSGQEQLSLSNFISTKACCYAHTEAEELILNIQVGAVTMATSILATPVSPVPIIPTALARNLTGPLRLSDVQGVPKCGFLTMDHTRKLLLLLESDPKAYSLPLVGV</sequence>
<dbReference type="Proteomes" id="UP000887567">
    <property type="component" value="Unplaced"/>
</dbReference>
<dbReference type="GO" id="GO:0005815">
    <property type="term" value="C:microtubule organizing center"/>
    <property type="evidence" value="ECO:0007669"/>
    <property type="project" value="TreeGrafter"/>
</dbReference>
<dbReference type="InterPro" id="IPR026123">
    <property type="entry name" value="STIL"/>
</dbReference>
<keyword evidence="4" id="KW-1185">Reference proteome</keyword>
<protein>
    <recommendedName>
        <fullName evidence="2">STIL N-terminal domain-containing protein</fullName>
    </recommendedName>
</protein>
<proteinExistence type="predicted"/>
<evidence type="ECO:0000313" key="4">
    <source>
        <dbReference type="Proteomes" id="UP000887567"/>
    </source>
</evidence>
<name>A0A913X9I6_EXADI</name>